<organism evidence="1 2">
    <name type="scientific">Microbulbifer okhotskensis</name>
    <dbReference type="NCBI Taxonomy" id="2926617"/>
    <lineage>
        <taxon>Bacteria</taxon>
        <taxon>Pseudomonadati</taxon>
        <taxon>Pseudomonadota</taxon>
        <taxon>Gammaproteobacteria</taxon>
        <taxon>Cellvibrionales</taxon>
        <taxon>Microbulbiferaceae</taxon>
        <taxon>Microbulbifer</taxon>
    </lineage>
</organism>
<gene>
    <name evidence="1" type="ORF">MO867_15115</name>
</gene>
<keyword evidence="2" id="KW-1185">Reference proteome</keyword>
<protein>
    <submittedName>
        <fullName evidence="1">Uncharacterized protein</fullName>
    </submittedName>
</protein>
<evidence type="ECO:0000313" key="2">
    <source>
        <dbReference type="Proteomes" id="UP001139028"/>
    </source>
</evidence>
<comment type="caution">
    <text evidence="1">The sequence shown here is derived from an EMBL/GenBank/DDBJ whole genome shotgun (WGS) entry which is preliminary data.</text>
</comment>
<accession>A0A9X2EPX1</accession>
<evidence type="ECO:0000313" key="1">
    <source>
        <dbReference type="EMBL" id="MCO1335666.1"/>
    </source>
</evidence>
<dbReference type="Proteomes" id="UP001139028">
    <property type="component" value="Unassembled WGS sequence"/>
</dbReference>
<dbReference type="EMBL" id="JALBWM010000074">
    <property type="protein sequence ID" value="MCO1335666.1"/>
    <property type="molecule type" value="Genomic_DNA"/>
</dbReference>
<proteinExistence type="predicted"/>
<dbReference type="RefSeq" id="WP_252470606.1">
    <property type="nucleotide sequence ID" value="NZ_JALBWM010000074.1"/>
</dbReference>
<reference evidence="1" key="1">
    <citation type="journal article" date="2022" name="Arch. Microbiol.">
        <title>Microbulbifer okhotskensis sp. nov., isolated from a deep bottom sediment of the Okhotsk Sea.</title>
        <authorList>
            <person name="Romanenko L."/>
            <person name="Kurilenko V."/>
            <person name="Otstavnykh N."/>
            <person name="Velansky P."/>
            <person name="Isaeva M."/>
            <person name="Mikhailov V."/>
        </authorList>
    </citation>
    <scope>NUCLEOTIDE SEQUENCE</scope>
    <source>
        <strain evidence="1">OS29</strain>
    </source>
</reference>
<sequence length="139" mass="15675">MINKYAVGLFLLCFSLGDICVAHQFANKLDLKTIGDIKLDDLVELGISVQSKKLTDSGWGNHREIILQSSSLVFNKKTTKLIVALVTKDDLLAVMNNFELSDKYPFEITIPNNLKLVILVEIEESKGGLRPGRYRFEFK</sequence>
<dbReference type="AlphaFoldDB" id="A0A9X2EPX1"/>
<name>A0A9X2EPX1_9GAMM</name>